<evidence type="ECO:0000313" key="4">
    <source>
        <dbReference type="Proteomes" id="UP000419743"/>
    </source>
</evidence>
<evidence type="ECO:0000256" key="1">
    <source>
        <dbReference type="SAM" id="MobiDB-lite"/>
    </source>
</evidence>
<sequence>MRMEARFLSLADVTEVLQITMSQARALVRSGELKAIQIGGKGTWRVENTELEAYITRMYKRTQERIAHGGDPMADLDETAPLAEG</sequence>
<comment type="caution">
    <text evidence="3">The sequence shown here is derived from an EMBL/GenBank/DDBJ whole genome shotgun (WGS) entry which is preliminary data.</text>
</comment>
<proteinExistence type="predicted"/>
<evidence type="ECO:0000259" key="2">
    <source>
        <dbReference type="Pfam" id="PF12728"/>
    </source>
</evidence>
<dbReference type="Pfam" id="PF12728">
    <property type="entry name" value="HTH_17"/>
    <property type="match status" value="1"/>
</dbReference>
<feature type="domain" description="Helix-turn-helix" evidence="2">
    <location>
        <begin position="7"/>
        <end position="57"/>
    </location>
</feature>
<accession>A0A7M4DL53</accession>
<protein>
    <submittedName>
        <fullName evidence="3">Helix-turn-helix domain protein</fullName>
    </submittedName>
</protein>
<reference evidence="3 4" key="1">
    <citation type="submission" date="2019-11" db="EMBL/GenBank/DDBJ databases">
        <authorList>
            <person name="Criscuolo A."/>
        </authorList>
    </citation>
    <scope>NUCLEOTIDE SEQUENCE [LARGE SCALE GENOMIC DNA]</scope>
    <source>
        <strain evidence="3">CIP111667</strain>
    </source>
</reference>
<dbReference type="InterPro" id="IPR041657">
    <property type="entry name" value="HTH_17"/>
</dbReference>
<evidence type="ECO:0000313" key="3">
    <source>
        <dbReference type="EMBL" id="VZO37949.1"/>
    </source>
</evidence>
<feature type="region of interest" description="Disordered" evidence="1">
    <location>
        <begin position="66"/>
        <end position="85"/>
    </location>
</feature>
<name>A0A7M4DL53_9MICO</name>
<organism evidence="3 4">
    <name type="scientific">Occultella aeris</name>
    <dbReference type="NCBI Taxonomy" id="2761496"/>
    <lineage>
        <taxon>Bacteria</taxon>
        <taxon>Bacillati</taxon>
        <taxon>Actinomycetota</taxon>
        <taxon>Actinomycetes</taxon>
        <taxon>Micrococcales</taxon>
        <taxon>Ruaniaceae</taxon>
        <taxon>Occultella</taxon>
    </lineage>
</organism>
<dbReference type="Proteomes" id="UP000419743">
    <property type="component" value="Unassembled WGS sequence"/>
</dbReference>
<dbReference type="AlphaFoldDB" id="A0A7M4DL53"/>
<keyword evidence="4" id="KW-1185">Reference proteome</keyword>
<dbReference type="EMBL" id="CACRYJ010000042">
    <property type="protein sequence ID" value="VZO37949.1"/>
    <property type="molecule type" value="Genomic_DNA"/>
</dbReference>
<gene>
    <name evidence="3" type="ORF">HALOF300_02868</name>
</gene>